<comment type="caution">
    <text evidence="2">The sequence shown here is derived from an EMBL/GenBank/DDBJ whole genome shotgun (WGS) entry which is preliminary data.</text>
</comment>
<evidence type="ECO:0000313" key="2">
    <source>
        <dbReference type="EMBL" id="GMN44034.1"/>
    </source>
</evidence>
<proteinExistence type="predicted"/>
<gene>
    <name evidence="2" type="ORF">TIFTF001_013231</name>
</gene>
<evidence type="ECO:0000256" key="1">
    <source>
        <dbReference type="SAM" id="MobiDB-lite"/>
    </source>
</evidence>
<accession>A0AA88DI81</accession>
<dbReference type="Proteomes" id="UP001187192">
    <property type="component" value="Unassembled WGS sequence"/>
</dbReference>
<organism evidence="2 3">
    <name type="scientific">Ficus carica</name>
    <name type="common">Common fig</name>
    <dbReference type="NCBI Taxonomy" id="3494"/>
    <lineage>
        <taxon>Eukaryota</taxon>
        <taxon>Viridiplantae</taxon>
        <taxon>Streptophyta</taxon>
        <taxon>Embryophyta</taxon>
        <taxon>Tracheophyta</taxon>
        <taxon>Spermatophyta</taxon>
        <taxon>Magnoliopsida</taxon>
        <taxon>eudicotyledons</taxon>
        <taxon>Gunneridae</taxon>
        <taxon>Pentapetalae</taxon>
        <taxon>rosids</taxon>
        <taxon>fabids</taxon>
        <taxon>Rosales</taxon>
        <taxon>Moraceae</taxon>
        <taxon>Ficeae</taxon>
        <taxon>Ficus</taxon>
    </lineage>
</organism>
<dbReference type="AlphaFoldDB" id="A0AA88DI81"/>
<feature type="compositionally biased region" description="Basic and acidic residues" evidence="1">
    <location>
        <begin position="37"/>
        <end position="56"/>
    </location>
</feature>
<feature type="region of interest" description="Disordered" evidence="1">
    <location>
        <begin position="32"/>
        <end position="71"/>
    </location>
</feature>
<reference evidence="2" key="1">
    <citation type="submission" date="2023-07" db="EMBL/GenBank/DDBJ databases">
        <title>draft genome sequence of fig (Ficus carica).</title>
        <authorList>
            <person name="Takahashi T."/>
            <person name="Nishimura K."/>
        </authorList>
    </citation>
    <scope>NUCLEOTIDE SEQUENCE</scope>
</reference>
<keyword evidence="3" id="KW-1185">Reference proteome</keyword>
<name>A0AA88DI81_FICCA</name>
<evidence type="ECO:0000313" key="3">
    <source>
        <dbReference type="Proteomes" id="UP001187192"/>
    </source>
</evidence>
<dbReference type="EMBL" id="BTGU01000017">
    <property type="protein sequence ID" value="GMN44034.1"/>
    <property type="molecule type" value="Genomic_DNA"/>
</dbReference>
<protein>
    <submittedName>
        <fullName evidence="2">Uncharacterized protein</fullName>
    </submittedName>
</protein>
<sequence>MMETQPENTMHGGRQNLDSNRSFAWRSRLFLRGTEMTSDRDRDVSHGEAKSAEISEKAAAGMAGEITDDGG</sequence>